<proteinExistence type="predicted"/>
<protein>
    <submittedName>
        <fullName evidence="2">Uncharacterized protein</fullName>
    </submittedName>
</protein>
<keyword evidence="3" id="KW-1185">Reference proteome</keyword>
<comment type="caution">
    <text evidence="2">The sequence shown here is derived from an EMBL/GenBank/DDBJ whole genome shotgun (WGS) entry which is preliminary data.</text>
</comment>
<dbReference type="EMBL" id="JAXCGZ010008509">
    <property type="protein sequence ID" value="KAK7077597.1"/>
    <property type="molecule type" value="Genomic_DNA"/>
</dbReference>
<evidence type="ECO:0000256" key="1">
    <source>
        <dbReference type="SAM" id="MobiDB-lite"/>
    </source>
</evidence>
<name>A0AAN8X6R6_HALRR</name>
<dbReference type="AlphaFoldDB" id="A0AAN8X6R6"/>
<sequence length="132" mass="14753">MTDVGDTSWEYQPVPKSELEGLEKEKEILSTVYRHVEHQQALEQVAEVVGVKCVHAAPSPLPSSPLSYLDFPLPLYKAPQKLKETINSEQKTSVPSYLYRCIPDPDDPTCGPIKARPPSGVIIDSERQQPRI</sequence>
<gene>
    <name evidence="2" type="ORF">SK128_001531</name>
</gene>
<evidence type="ECO:0000313" key="3">
    <source>
        <dbReference type="Proteomes" id="UP001381693"/>
    </source>
</evidence>
<accession>A0AAN8X6R6</accession>
<organism evidence="2 3">
    <name type="scientific">Halocaridina rubra</name>
    <name type="common">Hawaiian red shrimp</name>
    <dbReference type="NCBI Taxonomy" id="373956"/>
    <lineage>
        <taxon>Eukaryota</taxon>
        <taxon>Metazoa</taxon>
        <taxon>Ecdysozoa</taxon>
        <taxon>Arthropoda</taxon>
        <taxon>Crustacea</taxon>
        <taxon>Multicrustacea</taxon>
        <taxon>Malacostraca</taxon>
        <taxon>Eumalacostraca</taxon>
        <taxon>Eucarida</taxon>
        <taxon>Decapoda</taxon>
        <taxon>Pleocyemata</taxon>
        <taxon>Caridea</taxon>
        <taxon>Atyoidea</taxon>
        <taxon>Atyidae</taxon>
        <taxon>Halocaridina</taxon>
    </lineage>
</organism>
<evidence type="ECO:0000313" key="2">
    <source>
        <dbReference type="EMBL" id="KAK7077597.1"/>
    </source>
</evidence>
<reference evidence="2 3" key="1">
    <citation type="submission" date="2023-11" db="EMBL/GenBank/DDBJ databases">
        <title>Halocaridina rubra genome assembly.</title>
        <authorList>
            <person name="Smith C."/>
        </authorList>
    </citation>
    <scope>NUCLEOTIDE SEQUENCE [LARGE SCALE GENOMIC DNA]</scope>
    <source>
        <strain evidence="2">EP-1</strain>
        <tissue evidence="2">Whole</tissue>
    </source>
</reference>
<dbReference type="Proteomes" id="UP001381693">
    <property type="component" value="Unassembled WGS sequence"/>
</dbReference>
<feature type="region of interest" description="Disordered" evidence="1">
    <location>
        <begin position="108"/>
        <end position="132"/>
    </location>
</feature>